<dbReference type="InterPro" id="IPR051620">
    <property type="entry name" value="ORF904-like_C"/>
</dbReference>
<dbReference type="Proteomes" id="UP000018168">
    <property type="component" value="Unassembled WGS sequence"/>
</dbReference>
<reference evidence="5" key="1">
    <citation type="submission" date="2012-11" db="EMBL/GenBank/DDBJ databases">
        <title>Dependencies among metagenomic species, viruses, plasmids and units of genetic variation.</title>
        <authorList>
            <person name="Nielsen H.B."/>
            <person name="Almeida M."/>
            <person name="Juncker A.S."/>
            <person name="Rasmussen S."/>
            <person name="Li J."/>
            <person name="Sunagawa S."/>
            <person name="Plichta D."/>
            <person name="Gautier L."/>
            <person name="Le Chatelier E."/>
            <person name="Peletier E."/>
            <person name="Bonde I."/>
            <person name="Nielsen T."/>
            <person name="Manichanh C."/>
            <person name="Arumugam M."/>
            <person name="Batto J."/>
            <person name="Santos M.B.Q.D."/>
            <person name="Blom N."/>
            <person name="Borruel N."/>
            <person name="Burgdorf K.S."/>
            <person name="Boumezbeur F."/>
            <person name="Casellas F."/>
            <person name="Dore J."/>
            <person name="Guarner F."/>
            <person name="Hansen T."/>
            <person name="Hildebrand F."/>
            <person name="Kaas R.S."/>
            <person name="Kennedy S."/>
            <person name="Kristiansen K."/>
            <person name="Kultima J.R."/>
            <person name="Leonard P."/>
            <person name="Levenez F."/>
            <person name="Lund O."/>
            <person name="Moumen B."/>
            <person name="Le Paslier D."/>
            <person name="Pons N."/>
            <person name="Pedersen O."/>
            <person name="Prifti E."/>
            <person name="Qin J."/>
            <person name="Raes J."/>
            <person name="Tap J."/>
            <person name="Tims S."/>
            <person name="Ussery D.W."/>
            <person name="Yamada T."/>
            <person name="MetaHit consortium"/>
            <person name="Renault P."/>
            <person name="Sicheritz-Ponten T."/>
            <person name="Bork P."/>
            <person name="Wang J."/>
            <person name="Brunak S."/>
            <person name="Ehrlich S.D."/>
        </authorList>
    </citation>
    <scope>NUCLEOTIDE SEQUENCE [LARGE SCALE GENOMIC DNA]</scope>
</reference>
<keyword evidence="1" id="KW-0547">Nucleotide-binding</keyword>
<comment type="caution">
    <text evidence="5">The sequence shown here is derived from an EMBL/GenBank/DDBJ whole genome shotgun (WGS) entry which is preliminary data.</text>
</comment>
<dbReference type="InterPro" id="IPR006500">
    <property type="entry name" value="Helicase_put_C_phage/plasmid"/>
</dbReference>
<keyword evidence="2" id="KW-0378">Hydrolase</keyword>
<dbReference type="PANTHER" id="PTHR35372">
    <property type="entry name" value="ATP BINDING PROTEIN-RELATED"/>
    <property type="match status" value="1"/>
</dbReference>
<gene>
    <name evidence="5" type="ORF">BN578_00583</name>
</gene>
<protein>
    <submittedName>
        <fullName evidence="5">Phage/plasmid primase P4 family C-terminal domain</fullName>
    </submittedName>
</protein>
<sequence>MSSDRELFELRNGRVIMDEDLSEKMYIIKSYHPEKADETSSGFEWSEMGMANLFGMLYNREARYCTEHKSWYTYFEGAWRKDEGAILVSEKIKDFVRLMILYCGEIIDDDTRKSYTAFVNKMGDRRMRDRILKDATGELRISATEFDADPYLINCLNGTYSLRDFSFREAKWDDFLTMQTNFRHTVRRDIKCERWEQFIDEVTQGDKDKADFLQRALGYSMLGMSNEECMFILHGKTTRNGKSTLLNTIETMLGDYAKVAPVGMICRGDRQKDAEAASPTLAGLKGKRFVTMSESNEYGKLDEEKIKQFTGGEEISARALYQSAITFKPQFTLWLSCNDLPMVTDKSLFASERIKVIEFNRHFSPAEQDTHLKDELTSQEAMSGIFMWLVRGYIKYKEHGLTMSDHLRSVVTKYERENDLVLQFLENRCQRITDYTDNHKDTKNCVIKAKDLYQAFKIWAKSEGAYVLSARKFNSEMERHPEWFDRKSTSSGFVIYWGLKLKEVV</sequence>
<dbReference type="Gene3D" id="3.40.50.300">
    <property type="entry name" value="P-loop containing nucleotide triphosphate hydrolases"/>
    <property type="match status" value="1"/>
</dbReference>
<dbReference type="GO" id="GO:0005524">
    <property type="term" value="F:ATP binding"/>
    <property type="evidence" value="ECO:0007669"/>
    <property type="project" value="UniProtKB-KW"/>
</dbReference>
<dbReference type="SMART" id="SM00885">
    <property type="entry name" value="D5_N"/>
    <property type="match status" value="1"/>
</dbReference>
<dbReference type="Pfam" id="PF08706">
    <property type="entry name" value="D5_N"/>
    <property type="match status" value="1"/>
</dbReference>
<keyword evidence="3" id="KW-0067">ATP-binding</keyword>
<dbReference type="Pfam" id="PF19263">
    <property type="entry name" value="DUF5906"/>
    <property type="match status" value="1"/>
</dbReference>
<dbReference type="SUPFAM" id="SSF52540">
    <property type="entry name" value="P-loop containing nucleoside triphosphate hydrolases"/>
    <property type="match status" value="1"/>
</dbReference>
<evidence type="ECO:0000313" key="5">
    <source>
        <dbReference type="EMBL" id="CDC05051.1"/>
    </source>
</evidence>
<evidence type="ECO:0000313" key="6">
    <source>
        <dbReference type="Proteomes" id="UP000018168"/>
    </source>
</evidence>
<name>R6NFT7_9FIRM</name>
<dbReference type="EMBL" id="CBEP010000091">
    <property type="protein sequence ID" value="CDC05051.1"/>
    <property type="molecule type" value="Genomic_DNA"/>
</dbReference>
<evidence type="ECO:0000256" key="2">
    <source>
        <dbReference type="ARBA" id="ARBA00022801"/>
    </source>
</evidence>
<dbReference type="InterPro" id="IPR014015">
    <property type="entry name" value="Helicase_SF3_DNA-vir"/>
</dbReference>
<proteinExistence type="predicted"/>
<organism evidence="5 6">
    <name type="scientific">[Clostridium] leptum CAG:27</name>
    <dbReference type="NCBI Taxonomy" id="1263068"/>
    <lineage>
        <taxon>Bacteria</taxon>
        <taxon>Bacillati</taxon>
        <taxon>Bacillota</taxon>
        <taxon>Clostridia</taxon>
        <taxon>Eubacteriales</taxon>
        <taxon>Oscillospiraceae</taxon>
        <taxon>Oscillospiraceae incertae sedis</taxon>
    </lineage>
</organism>
<evidence type="ECO:0000256" key="3">
    <source>
        <dbReference type="ARBA" id="ARBA00022840"/>
    </source>
</evidence>
<dbReference type="GO" id="GO:0004386">
    <property type="term" value="F:helicase activity"/>
    <property type="evidence" value="ECO:0007669"/>
    <property type="project" value="UniProtKB-KW"/>
</dbReference>
<accession>R6NFT7</accession>
<dbReference type="PANTHER" id="PTHR35372:SF2">
    <property type="entry name" value="SF3 HELICASE DOMAIN-CONTAINING PROTEIN"/>
    <property type="match status" value="1"/>
</dbReference>
<dbReference type="NCBIfam" id="TIGR01613">
    <property type="entry name" value="primase_Cterm"/>
    <property type="match status" value="1"/>
</dbReference>
<dbReference type="AlphaFoldDB" id="R6NFT7"/>
<evidence type="ECO:0000259" key="4">
    <source>
        <dbReference type="PROSITE" id="PS51206"/>
    </source>
</evidence>
<dbReference type="InterPro" id="IPR027417">
    <property type="entry name" value="P-loop_NTPase"/>
</dbReference>
<dbReference type="InterPro" id="IPR014818">
    <property type="entry name" value="Phage/plasmid_primase_P4_C"/>
</dbReference>
<dbReference type="GO" id="GO:0016787">
    <property type="term" value="F:hydrolase activity"/>
    <property type="evidence" value="ECO:0007669"/>
    <property type="project" value="UniProtKB-KW"/>
</dbReference>
<feature type="domain" description="SF3 helicase" evidence="4">
    <location>
        <begin position="208"/>
        <end position="372"/>
    </location>
</feature>
<evidence type="ECO:0000256" key="1">
    <source>
        <dbReference type="ARBA" id="ARBA00022741"/>
    </source>
</evidence>
<dbReference type="InterPro" id="IPR045455">
    <property type="entry name" value="NrS-1_pol-like_helicase"/>
</dbReference>
<dbReference type="PROSITE" id="PS51206">
    <property type="entry name" value="SF3_HELICASE_1"/>
    <property type="match status" value="1"/>
</dbReference>